<dbReference type="Proteomes" id="UP001208570">
    <property type="component" value="Unassembled WGS sequence"/>
</dbReference>
<comment type="caution">
    <text evidence="2">The sequence shown here is derived from an EMBL/GenBank/DDBJ whole genome shotgun (WGS) entry which is preliminary data.</text>
</comment>
<protein>
    <submittedName>
        <fullName evidence="2">Uncharacterized protein</fullName>
    </submittedName>
</protein>
<reference evidence="2" key="1">
    <citation type="journal article" date="2023" name="Mol. Biol. Evol.">
        <title>Third-Generation Sequencing Reveals the Adaptive Role of the Epigenome in Three Deep-Sea Polychaetes.</title>
        <authorList>
            <person name="Perez M."/>
            <person name="Aroh O."/>
            <person name="Sun Y."/>
            <person name="Lan Y."/>
            <person name="Juniper S.K."/>
            <person name="Young C.R."/>
            <person name="Angers B."/>
            <person name="Qian P.Y."/>
        </authorList>
    </citation>
    <scope>NUCLEOTIDE SEQUENCE</scope>
    <source>
        <strain evidence="2">P08H-3</strain>
    </source>
</reference>
<proteinExistence type="predicted"/>
<sequence>MNEVNIFHRMDSWDLNLPLIDRLQRKLNWGKAACPVSECGAGKDGHSVDQGQQSGQMERNMLGICFNASVQIREKSRDSDDTVNTPSRIFSKEVHFDVNDSPVKVKRTIIIKPDQELDKRSFCCQEISLKLESESADYKEMEMALVIDPNANPDPCIEGVTLPAFETKEIVEESEKQSIENNQEIIMSSSCKQSCAFGKMAEIDSMVKDHEVAKECADVFVKEEPNKICSFCGPSSKLITGEVQRVEATPLQVENIQNKQGSDFSLSSLEYRTGSKSPKVENLGLAVMSKLDDVIGNAKKIVSPNKHITSHQSEIKRDVQNSSSIDNAVEHDKAVSFREDVILFKSSLREDHSIDDLNESQRTSDHTDKFYETISTDAESVFLLPEEDLGLPLTSKLDDVRDIPVTDSATYIASPDKHITGYQLEMKEDVQNASVINNSVEQDEEVLGGKDKTELFKSSLSEKNKRGMRRRSTRNVRRRIDRLDETCLMHEEITGLREDHSIDDLNESQRTCDHTDKFYETISTDTESVFLLPEEDLGLPLTSKLDDVRDIPVTDSATYIASPDKHITGYQLEMKEDVQNASVINNSVEQDEEVLGGKDKTELFKSSLSEKNKRGMRRRSTRNVRRRIDRLDETCLMHEEITGLREDHSIDDLNESQRTCDHTDKFYETISTDTESVFLLPEEDLGLPLTSKLDDVKDIPVTDSATYIASPDKHITGYQLEMKGDVQNASLTNNSVEQDEEVLGGKDKTELFKSSLSEKNKRGMRRRSTRNIPKRINRLDETCLMHKEITGLREDHSIDDLNESQRTSDHTDKFYQTISTDVESAVLMPTEDLGLAWTSKLDDVGEESSVTDSATYVVSLKNYISGDKFQMERPVQNTSFIDSTAERDEAISGISDNTRSSVSKKKKRRRGCSTKNRFRKLHRLNHALVACEKTNDLKEEYVMNGLTVSQQNEELDVDSRNVFTDPYPTDVANAFVKGADTEAGVVEEQNAAEVPFVLNLDKSFDEPTLSAECLAVKQTRKNSCQANDFNHKFDWSFGVIDDISSSISVTTADLPLTINCPLPSVNVQPNCECSQIFSQSNEYQQQPIQKMEQKKKKVRRRRSSDFEVISTFEELPSSITETARNEADILSGARRSKRLFRKSLEIYRSNPKRSDGTGDRLQPDTSSNKDEDGIANRLEECASRVQKDENDNADVAKCLLPIDKNERVQCSPKSVVRKRNSQERKACSAEMINDIYLNKLWKSQMPVEKGWETIYEQPVKNSLKVGAIMSRRRLQRNINFDDFYTKKRLNKRHRKALQQGWKPPTAVEDEKFSTLLAKKLSELDAALDSS</sequence>
<organism evidence="2 3">
    <name type="scientific">Paralvinella palmiformis</name>
    <dbReference type="NCBI Taxonomy" id="53620"/>
    <lineage>
        <taxon>Eukaryota</taxon>
        <taxon>Metazoa</taxon>
        <taxon>Spiralia</taxon>
        <taxon>Lophotrochozoa</taxon>
        <taxon>Annelida</taxon>
        <taxon>Polychaeta</taxon>
        <taxon>Sedentaria</taxon>
        <taxon>Canalipalpata</taxon>
        <taxon>Terebellida</taxon>
        <taxon>Terebelliformia</taxon>
        <taxon>Alvinellidae</taxon>
        <taxon>Paralvinella</taxon>
    </lineage>
</organism>
<dbReference type="EMBL" id="JAODUP010000012">
    <property type="protein sequence ID" value="KAK2169128.1"/>
    <property type="molecule type" value="Genomic_DNA"/>
</dbReference>
<name>A0AAD9KCH4_9ANNE</name>
<evidence type="ECO:0000313" key="2">
    <source>
        <dbReference type="EMBL" id="KAK2169128.1"/>
    </source>
</evidence>
<keyword evidence="3" id="KW-1185">Reference proteome</keyword>
<evidence type="ECO:0000256" key="1">
    <source>
        <dbReference type="SAM" id="MobiDB-lite"/>
    </source>
</evidence>
<accession>A0AAD9KCH4</accession>
<gene>
    <name evidence="2" type="ORF">LSH36_12g17014</name>
</gene>
<feature type="compositionally biased region" description="Basic and acidic residues" evidence="1">
    <location>
        <begin position="1152"/>
        <end position="1174"/>
    </location>
</feature>
<evidence type="ECO:0000313" key="3">
    <source>
        <dbReference type="Proteomes" id="UP001208570"/>
    </source>
</evidence>
<feature type="region of interest" description="Disordered" evidence="1">
    <location>
        <begin position="1146"/>
        <end position="1174"/>
    </location>
</feature>